<dbReference type="SUPFAM" id="SSF46689">
    <property type="entry name" value="Homeodomain-like"/>
    <property type="match status" value="1"/>
</dbReference>
<dbReference type="InterPro" id="IPR009057">
    <property type="entry name" value="Homeodomain-like_sf"/>
</dbReference>
<dbReference type="Proteomes" id="UP001629462">
    <property type="component" value="Unassembled WGS sequence"/>
</dbReference>
<evidence type="ECO:0000256" key="1">
    <source>
        <dbReference type="ARBA" id="ARBA00023125"/>
    </source>
</evidence>
<keyword evidence="5" id="KW-1185">Reference proteome</keyword>
<dbReference type="Pfam" id="PF17938">
    <property type="entry name" value="TetR_C_29"/>
    <property type="match status" value="1"/>
</dbReference>
<dbReference type="PROSITE" id="PS50977">
    <property type="entry name" value="HTH_TETR_2"/>
    <property type="match status" value="1"/>
</dbReference>
<dbReference type="Gene3D" id="1.10.357.10">
    <property type="entry name" value="Tetracycline Repressor, domain 2"/>
    <property type="match status" value="1"/>
</dbReference>
<reference evidence="4 5" key="1">
    <citation type="journal article" date="2024" name="Chem. Sci.">
        <title>Discovery of megapolipeptins by genome mining of a Burkholderiales bacteria collection.</title>
        <authorList>
            <person name="Paulo B.S."/>
            <person name="Recchia M.J.J."/>
            <person name="Lee S."/>
            <person name="Fergusson C.H."/>
            <person name="Romanowski S.B."/>
            <person name="Hernandez A."/>
            <person name="Krull N."/>
            <person name="Liu D.Y."/>
            <person name="Cavanagh H."/>
            <person name="Bos A."/>
            <person name="Gray C.A."/>
            <person name="Murphy B.T."/>
            <person name="Linington R.G."/>
            <person name="Eustaquio A.S."/>
        </authorList>
    </citation>
    <scope>NUCLEOTIDE SEQUENCE [LARGE SCALE GENOMIC DNA]</scope>
    <source>
        <strain evidence="4 5">RL17-374-BIF-D</strain>
    </source>
</reference>
<comment type="caution">
    <text evidence="4">The sequence shown here is derived from an EMBL/GenBank/DDBJ whole genome shotgun (WGS) entry which is preliminary data.</text>
</comment>
<evidence type="ECO:0000313" key="4">
    <source>
        <dbReference type="EMBL" id="MFM0523025.1"/>
    </source>
</evidence>
<dbReference type="InterPro" id="IPR041474">
    <property type="entry name" value="NicS_C"/>
</dbReference>
<evidence type="ECO:0000259" key="3">
    <source>
        <dbReference type="PROSITE" id="PS50977"/>
    </source>
</evidence>
<dbReference type="PANTHER" id="PTHR30328:SF54">
    <property type="entry name" value="HTH-TYPE TRANSCRIPTIONAL REPRESSOR SCO4008"/>
    <property type="match status" value="1"/>
</dbReference>
<keyword evidence="1 2" id="KW-0238">DNA-binding</keyword>
<sequence>MDSKPPKSVVKRDPEGTRRRILEAAKSQFAKFGLAGARTDAIAEVAGSNERMLYYYFGSKELLYVAVLEAMYADYAKKESELDLSGLEPRKAMAALATSIWAHLWDNPEWIGLINNENLHQGRYLKTSKKLSETISPVVDVVRSILVRGADVGQFRSGIDPLDFYVTVVGMGYYIASNRFTISAFTGRDYARQSDRAKIWEMHLEILGAYLHSTTLAAVR</sequence>
<dbReference type="PANTHER" id="PTHR30328">
    <property type="entry name" value="TRANSCRIPTIONAL REPRESSOR"/>
    <property type="match status" value="1"/>
</dbReference>
<evidence type="ECO:0000256" key="2">
    <source>
        <dbReference type="PROSITE-ProRule" id="PRU00335"/>
    </source>
</evidence>
<proteinExistence type="predicted"/>
<organism evidence="4 5">
    <name type="scientific">Caballeronia jiangsuensis</name>
    <dbReference type="NCBI Taxonomy" id="1458357"/>
    <lineage>
        <taxon>Bacteria</taxon>
        <taxon>Pseudomonadati</taxon>
        <taxon>Pseudomonadota</taxon>
        <taxon>Betaproteobacteria</taxon>
        <taxon>Burkholderiales</taxon>
        <taxon>Burkholderiaceae</taxon>
        <taxon>Caballeronia</taxon>
    </lineage>
</organism>
<gene>
    <name evidence="4" type="ORF">PQR08_37000</name>
</gene>
<dbReference type="EMBL" id="JAQQDB010000068">
    <property type="protein sequence ID" value="MFM0523025.1"/>
    <property type="molecule type" value="Genomic_DNA"/>
</dbReference>
<dbReference type="RefSeq" id="WP_408164210.1">
    <property type="nucleotide sequence ID" value="NZ_JAQQDB010000068.1"/>
</dbReference>
<feature type="DNA-binding region" description="H-T-H motif" evidence="2">
    <location>
        <begin position="38"/>
        <end position="57"/>
    </location>
</feature>
<dbReference type="InterPro" id="IPR001647">
    <property type="entry name" value="HTH_TetR"/>
</dbReference>
<accession>A0ABW9CY83</accession>
<dbReference type="PRINTS" id="PR00455">
    <property type="entry name" value="HTHTETR"/>
</dbReference>
<dbReference type="SUPFAM" id="SSF48498">
    <property type="entry name" value="Tetracyclin repressor-like, C-terminal domain"/>
    <property type="match status" value="1"/>
</dbReference>
<name>A0ABW9CY83_9BURK</name>
<dbReference type="InterPro" id="IPR036271">
    <property type="entry name" value="Tet_transcr_reg_TetR-rel_C_sf"/>
</dbReference>
<evidence type="ECO:0000313" key="5">
    <source>
        <dbReference type="Proteomes" id="UP001629462"/>
    </source>
</evidence>
<dbReference type="InterPro" id="IPR050109">
    <property type="entry name" value="HTH-type_TetR-like_transc_reg"/>
</dbReference>
<dbReference type="Pfam" id="PF00440">
    <property type="entry name" value="TetR_N"/>
    <property type="match status" value="1"/>
</dbReference>
<protein>
    <submittedName>
        <fullName evidence="4">TetR family transcriptional regulator</fullName>
    </submittedName>
</protein>
<feature type="domain" description="HTH tetR-type" evidence="3">
    <location>
        <begin position="15"/>
        <end position="75"/>
    </location>
</feature>